<dbReference type="AlphaFoldDB" id="A0A193KJ46"/>
<dbReference type="Proteomes" id="UP000092018">
    <property type="component" value="Plasmid unnamed1"/>
</dbReference>
<accession>A0A193KJ46</accession>
<sequence length="136" mass="15508">MRELEAVRLAFNYNRVDIEKDGDFSGKSISHNTIPVLNKVGERVFYPFSGSISSHLLSDKQLVKVVCLVAYTFDAKDELRREWIEIPMERFYAIGVYEQGSIRLAVDAGGLLLRELPLEVKASAQVVDISQFRRKE</sequence>
<proteinExistence type="predicted"/>
<geneLocation type="plasmid" evidence="1">
    <name>unnamed1</name>
</geneLocation>
<evidence type="ECO:0000313" key="1">
    <source>
        <dbReference type="EMBL" id="ANO35441.1"/>
    </source>
</evidence>
<dbReference type="RefSeq" id="WP_065211203.1">
    <property type="nucleotide sequence ID" value="NZ_CP016179.1"/>
</dbReference>
<dbReference type="KEGG" id="vbr:A6E01_19705"/>
<protein>
    <submittedName>
        <fullName evidence="1">Uncharacterized protein</fullName>
    </submittedName>
</protein>
<gene>
    <name evidence="1" type="ORF">A6E01_19705</name>
</gene>
<dbReference type="EMBL" id="CP016179">
    <property type="protein sequence ID" value="ANO35441.1"/>
    <property type="molecule type" value="Genomic_DNA"/>
</dbReference>
<reference evidence="1" key="1">
    <citation type="submission" date="2016-06" db="EMBL/GenBank/DDBJ databases">
        <title>Adaptive Radiation by Waves of Gene Transfer Leads to Fine-Scale Resource Partitioning in Marine Microbes.</title>
        <authorList>
            <person name="Hehemann J.-H."/>
            <person name="Arevalo P."/>
            <person name="Datta M.S."/>
            <person name="Yu X."/>
            <person name="Corzett C."/>
            <person name="Henschel A."/>
            <person name="Preheim S.P."/>
            <person name="Timberlake S."/>
            <person name="Alm E.J."/>
            <person name="Polz M.F."/>
        </authorList>
    </citation>
    <scope>NUCLEOTIDE SEQUENCE [LARGE SCALE GENOMIC DNA]</scope>
    <source>
        <strain evidence="1">FF50</strain>
        <plasmid evidence="1">unnamed1</plasmid>
    </source>
</reference>
<organism evidence="1">
    <name type="scientific">Vibrio breoganii</name>
    <dbReference type="NCBI Taxonomy" id="553239"/>
    <lineage>
        <taxon>Bacteria</taxon>
        <taxon>Pseudomonadati</taxon>
        <taxon>Pseudomonadota</taxon>
        <taxon>Gammaproteobacteria</taxon>
        <taxon>Vibrionales</taxon>
        <taxon>Vibrionaceae</taxon>
        <taxon>Vibrio</taxon>
    </lineage>
</organism>
<keyword evidence="1" id="KW-0614">Plasmid</keyword>
<name>A0A193KJ46_9VIBR</name>